<evidence type="ECO:0000256" key="3">
    <source>
        <dbReference type="SAM" id="MobiDB-lite"/>
    </source>
</evidence>
<feature type="region of interest" description="Disordered" evidence="3">
    <location>
        <begin position="425"/>
        <end position="444"/>
    </location>
</feature>
<feature type="compositionally biased region" description="Polar residues" evidence="3">
    <location>
        <begin position="622"/>
        <end position="636"/>
    </location>
</feature>
<evidence type="ECO:0008006" key="6">
    <source>
        <dbReference type="Google" id="ProtNLM"/>
    </source>
</evidence>
<feature type="compositionally biased region" description="Basic and acidic residues" evidence="3">
    <location>
        <begin position="425"/>
        <end position="438"/>
    </location>
</feature>
<comment type="caution">
    <text evidence="4">The sequence shown here is derived from an EMBL/GenBank/DDBJ whole genome shotgun (WGS) entry which is preliminary data.</text>
</comment>
<dbReference type="InterPro" id="IPR055315">
    <property type="entry name" value="Cramped-like"/>
</dbReference>
<protein>
    <recommendedName>
        <fullName evidence="6">Cramped</fullName>
    </recommendedName>
</protein>
<feature type="region of interest" description="Disordered" evidence="3">
    <location>
        <begin position="622"/>
        <end position="663"/>
    </location>
</feature>
<accession>A0ABQ9FYB6</accession>
<feature type="compositionally biased region" description="Polar residues" evidence="3">
    <location>
        <begin position="36"/>
        <end position="45"/>
    </location>
</feature>
<keyword evidence="2" id="KW-0539">Nucleus</keyword>
<dbReference type="EMBL" id="JARBDR010000115">
    <property type="protein sequence ID" value="KAJ8321235.1"/>
    <property type="molecule type" value="Genomic_DNA"/>
</dbReference>
<name>A0ABQ9FYB6_TEGGR</name>
<keyword evidence="5" id="KW-1185">Reference proteome</keyword>
<feature type="region of interest" description="Disordered" evidence="3">
    <location>
        <begin position="459"/>
        <end position="487"/>
    </location>
</feature>
<organism evidence="4 5">
    <name type="scientific">Tegillarca granosa</name>
    <name type="common">Malaysian cockle</name>
    <name type="synonym">Anadara granosa</name>
    <dbReference type="NCBI Taxonomy" id="220873"/>
    <lineage>
        <taxon>Eukaryota</taxon>
        <taxon>Metazoa</taxon>
        <taxon>Spiralia</taxon>
        <taxon>Lophotrochozoa</taxon>
        <taxon>Mollusca</taxon>
        <taxon>Bivalvia</taxon>
        <taxon>Autobranchia</taxon>
        <taxon>Pteriomorphia</taxon>
        <taxon>Arcoida</taxon>
        <taxon>Arcoidea</taxon>
        <taxon>Arcidae</taxon>
        <taxon>Tegillarca</taxon>
    </lineage>
</organism>
<dbReference type="PANTHER" id="PTHR21677:SF1">
    <property type="entry name" value="PROTEIN CRAMPED-LIKE"/>
    <property type="match status" value="1"/>
</dbReference>
<keyword evidence="1" id="KW-0238">DNA-binding</keyword>
<evidence type="ECO:0000256" key="2">
    <source>
        <dbReference type="ARBA" id="ARBA00023242"/>
    </source>
</evidence>
<gene>
    <name evidence="4" type="ORF">KUTeg_001211</name>
</gene>
<proteinExistence type="predicted"/>
<evidence type="ECO:0000313" key="4">
    <source>
        <dbReference type="EMBL" id="KAJ8321235.1"/>
    </source>
</evidence>
<feature type="compositionally biased region" description="Polar residues" evidence="3">
    <location>
        <begin position="649"/>
        <end position="662"/>
    </location>
</feature>
<reference evidence="4 5" key="1">
    <citation type="submission" date="2022-12" db="EMBL/GenBank/DDBJ databases">
        <title>Chromosome-level genome of Tegillarca granosa.</title>
        <authorList>
            <person name="Kim J."/>
        </authorList>
    </citation>
    <scope>NUCLEOTIDE SEQUENCE [LARGE SCALE GENOMIC DNA]</scope>
    <source>
        <strain evidence="4">Teg-2019</strain>
        <tissue evidence="4">Adductor muscle</tissue>
    </source>
</reference>
<dbReference type="Proteomes" id="UP001217089">
    <property type="component" value="Unassembled WGS sequence"/>
</dbReference>
<feature type="region of interest" description="Disordered" evidence="3">
    <location>
        <begin position="961"/>
        <end position="984"/>
    </location>
</feature>
<feature type="region of interest" description="Disordered" evidence="3">
    <location>
        <begin position="32"/>
        <end position="107"/>
    </location>
</feature>
<feature type="compositionally biased region" description="Polar residues" evidence="3">
    <location>
        <begin position="965"/>
        <end position="978"/>
    </location>
</feature>
<evidence type="ECO:0000256" key="1">
    <source>
        <dbReference type="ARBA" id="ARBA00023125"/>
    </source>
</evidence>
<dbReference type="PANTHER" id="PTHR21677">
    <property type="entry name" value="CRAMPED PROTEIN"/>
    <property type="match status" value="1"/>
</dbReference>
<feature type="compositionally biased region" description="Basic and acidic residues" evidence="3">
    <location>
        <begin position="47"/>
        <end position="70"/>
    </location>
</feature>
<sequence length="1071" mass="117506">MAIEMREKSTESVHLFFSRMIVESGVAEGIDKQCKDNQNTDSNTPCPDRRIASKTTSKESSGKQSNEKKPASIGTVTRSRVVKRPKRDLSPPESPVKKAALLKLNQSTPETKTKRQWGLWSLKDKDAFFEGLFEFGKDFDAIQSLIAQKCKKKGVVPSLIKNKDQVRHFYYRTWHKIAKYIKIDSAVSDTNHVIQNTFNFLSLNFRCEKGISGIVWSYNYGVLRKKIKGLNEKDGLKLGELVHNGYTIVKVRGKNVRIKTPTCNALKKLNNVEEPKDDPGEKVPEKINVEFCPRTNAAWAHVQEMSQNPRVKMMLKPDRKLASVINFLIRKWKPHRLKLVSFLRESLDGESESLKHLVVFPPKECDITPVSLNAVHETRVQLAFSNYKEQIMSSPTVNKGKKDVNNKVSCDNLYDVCDGNVIHDSPKTGKGQYKEGRNRTTSNSMDISALVEGDNAMFPDSLLSSTEESDKQTEPGSEGSSGDKMCDNALNMGNSDIVLERGHESSGCESDKTIESEIDDPQTIKLKDVIENGWTASRAENLTIAELYLMFGKDDKMRLEYDWCVEDQDLTTQLTNMLRRLVNLATLEFTDFCKSGTPSGNSPCHACGTVRGTKNASCRNVSNVKGQRSNNRSPLSSKFGAGASGTHCDVSTQTSNESSGQSKEAVFRVPVAGAAFLQQRNTVPSGVSSIPNSTRQIINQADLFVRPNDRHGKKIRSVRSNVQRRLLPKALPSKQLLTLIPVSNSNMIRSPTTGYQQALVSQAKNNVRLPNQQTIIGHPIGIPVTDNNGFPATTSSNTNVLNVPTSSLNRDESSVSLGSLTGITIDDSSQSKSQDILSLLNVHGNSTGGVEGSNNLIKNNLIGNVTVNISKSNGNTTEVSNSMNTEMKTGQGSLSPPNISSLLDISLSNLPPGSSESADKFIDIALGGNSNSGFSIYFVFVALLGSKELSLDPALMTPPVRKSESLTLQTSPPQSPSRWLNGEDTGDISLSTFLTESPMKHESSTSVSLAHSASSLMQGPLFSDNSRDSMMGRLDVDATLQCMLNENSMDYANKFADLAAHIANDTLSKNT</sequence>
<evidence type="ECO:0000313" key="5">
    <source>
        <dbReference type="Proteomes" id="UP001217089"/>
    </source>
</evidence>